<dbReference type="RefSeq" id="WP_073093295.1">
    <property type="nucleotide sequence ID" value="NZ_FRCY01000003.1"/>
</dbReference>
<accession>A0A1M7KZ05</accession>
<dbReference type="SUPFAM" id="SSF55869">
    <property type="entry name" value="DNA topoisomerase I domain"/>
    <property type="match status" value="1"/>
</dbReference>
<proteinExistence type="predicted"/>
<gene>
    <name evidence="3" type="ORF">SAMN04488057_10337</name>
</gene>
<dbReference type="Pfam" id="PF01028">
    <property type="entry name" value="Topoisom_I"/>
    <property type="match status" value="1"/>
</dbReference>
<dbReference type="InterPro" id="IPR011010">
    <property type="entry name" value="DNA_brk_join_enz"/>
</dbReference>
<feature type="domain" description="DNA topoisomerase I catalytic core eukaryotic-type" evidence="1">
    <location>
        <begin position="82"/>
        <end position="302"/>
    </location>
</feature>
<sequence length="332" mass="38550">MDFKVKHIEEDSLCLLRKKKGNGFIYLNGEGEKITDAKLIRRIKNLVIPPMWTEVCICKYEDGHIQATGRDLKGRKQYIYHSEWERQRQEEKFARMQEFGRQLPKLRKQIAKDLRKKSWKKCKVLALMVEILDETGIRIGSRQYEISNQTYGLSTLRRKHLVVEGGELKFQYKGKSNQVREVTIEDKSLRRHIKKVAELPGYEIFRYLDKQGNSQSLDSEDVNEYLASIIGDGFSSKDFRTWVGSRLAVELFPEANRIVAESPRKKLESTLVRLIADELGNTPTVCRGYYVHPVLLQKIETKEIPLKNPFKEPKSPNALAAVEKLLLQLLQD</sequence>
<dbReference type="PROSITE" id="PS52038">
    <property type="entry name" value="TOPO_IB_2"/>
    <property type="match status" value="1"/>
</dbReference>
<name>A0A1M7KZ05_9BACT</name>
<dbReference type="Gene3D" id="3.30.66.10">
    <property type="entry name" value="DNA topoisomerase I domain"/>
    <property type="match status" value="1"/>
</dbReference>
<dbReference type="SUPFAM" id="SSF56349">
    <property type="entry name" value="DNA breaking-rejoining enzymes"/>
    <property type="match status" value="1"/>
</dbReference>
<keyword evidence="4" id="KW-1185">Reference proteome</keyword>
<dbReference type="STRING" id="388280.SAMN04488057_10337"/>
<dbReference type="Gene3D" id="1.10.132.120">
    <property type="match status" value="1"/>
</dbReference>
<dbReference type="EMBL" id="FRCY01000003">
    <property type="protein sequence ID" value="SHM70857.1"/>
    <property type="molecule type" value="Genomic_DNA"/>
</dbReference>
<dbReference type="OrthoDB" id="9778962at2"/>
<keyword evidence="3" id="KW-0413">Isomerase</keyword>
<dbReference type="InterPro" id="IPR035447">
    <property type="entry name" value="DNA_topo_I_N_sf"/>
</dbReference>
<feature type="domain" description="DNA topoisomerase IB N-terminal" evidence="2">
    <location>
        <begin position="23"/>
        <end position="71"/>
    </location>
</feature>
<dbReference type="Gene3D" id="3.90.15.10">
    <property type="entry name" value="Topoisomerase I, Chain A, domain 3"/>
    <property type="match status" value="1"/>
</dbReference>
<dbReference type="AlphaFoldDB" id="A0A1M7KZ05"/>
<dbReference type="GO" id="GO:0003917">
    <property type="term" value="F:DNA topoisomerase type I (single strand cut, ATP-independent) activity"/>
    <property type="evidence" value="ECO:0007669"/>
    <property type="project" value="InterPro"/>
</dbReference>
<organism evidence="3 4">
    <name type="scientific">Cyclobacterium lianum</name>
    <dbReference type="NCBI Taxonomy" id="388280"/>
    <lineage>
        <taxon>Bacteria</taxon>
        <taxon>Pseudomonadati</taxon>
        <taxon>Bacteroidota</taxon>
        <taxon>Cytophagia</taxon>
        <taxon>Cytophagales</taxon>
        <taxon>Cyclobacteriaceae</taxon>
        <taxon>Cyclobacterium</taxon>
    </lineage>
</organism>
<dbReference type="GO" id="GO:0003677">
    <property type="term" value="F:DNA binding"/>
    <property type="evidence" value="ECO:0007669"/>
    <property type="project" value="InterPro"/>
</dbReference>
<dbReference type="InterPro" id="IPR014711">
    <property type="entry name" value="TopoI_cat_a-hlx-sub_euk"/>
</dbReference>
<dbReference type="GO" id="GO:0006265">
    <property type="term" value="P:DNA topological change"/>
    <property type="evidence" value="ECO:0007669"/>
    <property type="project" value="InterPro"/>
</dbReference>
<dbReference type="InterPro" id="IPR049331">
    <property type="entry name" value="Top1B_N_bact"/>
</dbReference>
<evidence type="ECO:0000259" key="2">
    <source>
        <dbReference type="Pfam" id="PF21338"/>
    </source>
</evidence>
<dbReference type="Pfam" id="PF21338">
    <property type="entry name" value="Top1B_N_bact"/>
    <property type="match status" value="1"/>
</dbReference>
<evidence type="ECO:0000313" key="4">
    <source>
        <dbReference type="Proteomes" id="UP000184513"/>
    </source>
</evidence>
<dbReference type="Proteomes" id="UP000184513">
    <property type="component" value="Unassembled WGS sequence"/>
</dbReference>
<protein>
    <submittedName>
        <fullName evidence="3">DNA topoisomerase-1</fullName>
    </submittedName>
</protein>
<evidence type="ECO:0000259" key="1">
    <source>
        <dbReference type="Pfam" id="PF01028"/>
    </source>
</evidence>
<dbReference type="InterPro" id="IPR013500">
    <property type="entry name" value="TopoI_cat_euk"/>
</dbReference>
<evidence type="ECO:0000313" key="3">
    <source>
        <dbReference type="EMBL" id="SHM70857.1"/>
    </source>
</evidence>
<reference evidence="3 4" key="1">
    <citation type="submission" date="2016-11" db="EMBL/GenBank/DDBJ databases">
        <authorList>
            <person name="Jaros S."/>
            <person name="Januszkiewicz K."/>
            <person name="Wedrychowicz H."/>
        </authorList>
    </citation>
    <scope>NUCLEOTIDE SEQUENCE [LARGE SCALE GENOMIC DNA]</scope>
    <source>
        <strain evidence="3 4">CGMCC 1.6102</strain>
    </source>
</reference>